<dbReference type="RefSeq" id="WP_238019816.1">
    <property type="nucleotide sequence ID" value="NZ_JAIFZM010000007.1"/>
</dbReference>
<feature type="domain" description="Glycine zipper-like" evidence="2">
    <location>
        <begin position="99"/>
        <end position="144"/>
    </location>
</feature>
<evidence type="ECO:0000313" key="4">
    <source>
        <dbReference type="Proteomes" id="UP001199631"/>
    </source>
</evidence>
<keyword evidence="1" id="KW-0472">Membrane</keyword>
<proteinExistence type="predicted"/>
<evidence type="ECO:0000256" key="1">
    <source>
        <dbReference type="SAM" id="Phobius"/>
    </source>
</evidence>
<keyword evidence="1" id="KW-1133">Transmembrane helix</keyword>
<gene>
    <name evidence="3" type="ORF">K3T81_10255</name>
</gene>
<protein>
    <recommendedName>
        <fullName evidence="2">Glycine zipper-like domain-containing protein</fullName>
    </recommendedName>
</protein>
<sequence>MESQRVKNVVNSIEEISNNVDEQVATELELEKFNRIINRLDSFSNECEECEQYFTDLESHIKDLLEKNSTITEDDIKHHKQKINNSSTHLMKKHNLVTSGFYFSVYMPIGTSLGVVFGLLIFENIGIGLPLGVGLGVAIGAALDANAKKKGLVL</sequence>
<evidence type="ECO:0000259" key="2">
    <source>
        <dbReference type="Pfam" id="PF26273"/>
    </source>
</evidence>
<comment type="caution">
    <text evidence="3">The sequence shown here is derived from an EMBL/GenBank/DDBJ whole genome shotgun (WGS) entry which is preliminary data.</text>
</comment>
<dbReference type="InterPro" id="IPR058598">
    <property type="entry name" value="Gly_zipper-like_dom"/>
</dbReference>
<accession>A0AAW5B8F8</accession>
<feature type="transmembrane region" description="Helical" evidence="1">
    <location>
        <begin position="101"/>
        <end position="121"/>
    </location>
</feature>
<name>A0AAW5B8F8_9BACI</name>
<dbReference type="Pfam" id="PF26273">
    <property type="entry name" value="Gly_zipper"/>
    <property type="match status" value="1"/>
</dbReference>
<evidence type="ECO:0000313" key="3">
    <source>
        <dbReference type="EMBL" id="MCG3419537.1"/>
    </source>
</evidence>
<dbReference type="AlphaFoldDB" id="A0AAW5B8F8"/>
<dbReference type="EMBL" id="JAIFZM010000007">
    <property type="protein sequence ID" value="MCG3419537.1"/>
    <property type="molecule type" value="Genomic_DNA"/>
</dbReference>
<keyword evidence="1" id="KW-0812">Transmembrane</keyword>
<dbReference type="Proteomes" id="UP001199631">
    <property type="component" value="Unassembled WGS sequence"/>
</dbReference>
<keyword evidence="4" id="KW-1185">Reference proteome</keyword>
<feature type="transmembrane region" description="Helical" evidence="1">
    <location>
        <begin position="127"/>
        <end position="145"/>
    </location>
</feature>
<organism evidence="3 4">
    <name type="scientific">Oceanobacillus jordanicus</name>
    <dbReference type="NCBI Taxonomy" id="2867266"/>
    <lineage>
        <taxon>Bacteria</taxon>
        <taxon>Bacillati</taxon>
        <taxon>Bacillota</taxon>
        <taxon>Bacilli</taxon>
        <taxon>Bacillales</taxon>
        <taxon>Bacillaceae</taxon>
        <taxon>Oceanobacillus</taxon>
    </lineage>
</organism>
<reference evidence="3 4" key="1">
    <citation type="journal article" date="2022" name="Evol. Bioinform. Online">
        <title>Draft Genome Sequence of Oceanobacillus jordanicus Strain GSFE11, a Halotolerant Plant Growth-Promoting Bacterial Endophyte Isolated From the Jordan Valley.</title>
        <authorList>
            <person name="Alhindi T."/>
            <person name="Albdaiwi R."/>
        </authorList>
    </citation>
    <scope>NUCLEOTIDE SEQUENCE [LARGE SCALE GENOMIC DNA]</scope>
    <source>
        <strain evidence="3 4">GSFE11</strain>
    </source>
</reference>